<dbReference type="Proteomes" id="UP001165653">
    <property type="component" value="Unassembled WGS sequence"/>
</dbReference>
<dbReference type="InterPro" id="IPR002201">
    <property type="entry name" value="Glyco_trans_9"/>
</dbReference>
<gene>
    <name evidence="3" type="ORF">OJ996_07140</name>
</gene>
<name>A0ABT3G264_9BACT</name>
<proteinExistence type="predicted"/>
<keyword evidence="4" id="KW-1185">Reference proteome</keyword>
<comment type="caution">
    <text evidence="3">The sequence shown here is derived from an EMBL/GenBank/DDBJ whole genome shotgun (WGS) entry which is preliminary data.</text>
</comment>
<dbReference type="EMBL" id="JAPDDR010000003">
    <property type="protein sequence ID" value="MCW1913340.1"/>
    <property type="molecule type" value="Genomic_DNA"/>
</dbReference>
<evidence type="ECO:0000313" key="4">
    <source>
        <dbReference type="Proteomes" id="UP001165653"/>
    </source>
</evidence>
<keyword evidence="1" id="KW-0328">Glycosyltransferase</keyword>
<dbReference type="Gene3D" id="3.40.50.2000">
    <property type="entry name" value="Glycogen Phosphorylase B"/>
    <property type="match status" value="1"/>
</dbReference>
<evidence type="ECO:0008006" key="5">
    <source>
        <dbReference type="Google" id="ProtNLM"/>
    </source>
</evidence>
<dbReference type="RefSeq" id="WP_264512692.1">
    <property type="nucleotide sequence ID" value="NZ_JAPDDR010000003.1"/>
</dbReference>
<protein>
    <recommendedName>
        <fullName evidence="5">ADP-heptose:LPS heptosyltransferase</fullName>
    </recommendedName>
</protein>
<keyword evidence="2" id="KW-0808">Transferase</keyword>
<evidence type="ECO:0000256" key="2">
    <source>
        <dbReference type="ARBA" id="ARBA00022679"/>
    </source>
</evidence>
<dbReference type="SUPFAM" id="SSF53756">
    <property type="entry name" value="UDP-Glycosyltransferase/glycogen phosphorylase"/>
    <property type="match status" value="1"/>
</dbReference>
<organism evidence="3 4">
    <name type="scientific">Luteolibacter rhizosphaerae</name>
    <dbReference type="NCBI Taxonomy" id="2989719"/>
    <lineage>
        <taxon>Bacteria</taxon>
        <taxon>Pseudomonadati</taxon>
        <taxon>Verrucomicrobiota</taxon>
        <taxon>Verrucomicrobiia</taxon>
        <taxon>Verrucomicrobiales</taxon>
        <taxon>Verrucomicrobiaceae</taxon>
        <taxon>Luteolibacter</taxon>
    </lineage>
</organism>
<dbReference type="PANTHER" id="PTHR30160">
    <property type="entry name" value="TETRAACYLDISACCHARIDE 4'-KINASE-RELATED"/>
    <property type="match status" value="1"/>
</dbReference>
<accession>A0ABT3G264</accession>
<evidence type="ECO:0000313" key="3">
    <source>
        <dbReference type="EMBL" id="MCW1913340.1"/>
    </source>
</evidence>
<evidence type="ECO:0000256" key="1">
    <source>
        <dbReference type="ARBA" id="ARBA00022676"/>
    </source>
</evidence>
<dbReference type="Pfam" id="PF01075">
    <property type="entry name" value="Glyco_transf_9"/>
    <property type="match status" value="1"/>
</dbReference>
<dbReference type="InterPro" id="IPR051199">
    <property type="entry name" value="LPS_LOS_Heptosyltrfase"/>
</dbReference>
<sequence>MPDPLLHPGDTLLVAAPVEWREACISMPAMRALKRMGIAVQVLCPQRQAVFWELSGFAEVRGYPEKASARQIAGLLDKAPVSLAWEAGETAEALAKAGIPRRMGPPLKGLEKRLTESLSVVGQPGPIQHRVRFYIGLAEKLGAEVMVAENFAAVAVDVPRAMERVLLVPDSDLGSHYEWPLEKWRELAKTLLEKGRLLRLARAGRLGADLAKALPEVEAVDLSLPGLDELASHGLCIAADGSVPHLAAHVGTRCVVLFGPGEPEWMRPMGKQHVIARRKVECSPCFASKCVMDLRCQKELEAAEILRVLEPAG</sequence>
<reference evidence="3" key="1">
    <citation type="submission" date="2022-10" db="EMBL/GenBank/DDBJ databases">
        <title>Luteolibacter sp. GHJ8, whole genome shotgun sequencing project.</title>
        <authorList>
            <person name="Zhao G."/>
            <person name="Shen L."/>
        </authorList>
    </citation>
    <scope>NUCLEOTIDE SEQUENCE</scope>
    <source>
        <strain evidence="3">GHJ8</strain>
    </source>
</reference>